<dbReference type="PANTHER" id="PTHR47577">
    <property type="entry name" value="THAP DOMAIN-CONTAINING PROTEIN 6"/>
    <property type="match status" value="1"/>
</dbReference>
<gene>
    <name evidence="2" type="ORF">F2P81_014492</name>
</gene>
<dbReference type="PANTHER" id="PTHR47577:SF2">
    <property type="entry name" value="THAP DOMAIN CONTAINING 9"/>
    <property type="match status" value="1"/>
</dbReference>
<name>A0A6A4SPD6_SCOMX</name>
<protein>
    <recommendedName>
        <fullName evidence="1">Transposable element P transposase-like GTP-binding insertion domain-containing protein</fullName>
    </recommendedName>
</protein>
<dbReference type="EMBL" id="VEVO01000013">
    <property type="protein sequence ID" value="KAF0032202.1"/>
    <property type="molecule type" value="Genomic_DNA"/>
</dbReference>
<dbReference type="InterPro" id="IPR048366">
    <property type="entry name" value="TNP-like_GBD"/>
</dbReference>
<accession>A0A6A4SPD6</accession>
<evidence type="ECO:0000259" key="1">
    <source>
        <dbReference type="Pfam" id="PF21788"/>
    </source>
</evidence>
<proteinExistence type="predicted"/>
<sequence length="85" mass="9397">MKVNLAAQLFSSSVADTLEYCEWELKYSQFRGCAATVHFLRIIDAAFDVLNSRTTLGKGQKAPIKQGTKHMANGFLDEAVTSQRA</sequence>
<reference evidence="2 3" key="1">
    <citation type="submission" date="2019-06" db="EMBL/GenBank/DDBJ databases">
        <title>Draft genomes of female and male turbot (Scophthalmus maximus).</title>
        <authorList>
            <person name="Xu H."/>
            <person name="Xu X.-W."/>
            <person name="Shao C."/>
            <person name="Chen S."/>
        </authorList>
    </citation>
    <scope>NUCLEOTIDE SEQUENCE [LARGE SCALE GENOMIC DNA]</scope>
    <source>
        <strain evidence="2">Ysfricsl-2016a</strain>
        <tissue evidence="2">Blood</tissue>
    </source>
</reference>
<comment type="caution">
    <text evidence="2">The sequence shown here is derived from an EMBL/GenBank/DDBJ whole genome shotgun (WGS) entry which is preliminary data.</text>
</comment>
<organism evidence="2 3">
    <name type="scientific">Scophthalmus maximus</name>
    <name type="common">Turbot</name>
    <name type="synonym">Psetta maxima</name>
    <dbReference type="NCBI Taxonomy" id="52904"/>
    <lineage>
        <taxon>Eukaryota</taxon>
        <taxon>Metazoa</taxon>
        <taxon>Chordata</taxon>
        <taxon>Craniata</taxon>
        <taxon>Vertebrata</taxon>
        <taxon>Euteleostomi</taxon>
        <taxon>Actinopterygii</taxon>
        <taxon>Neopterygii</taxon>
        <taxon>Teleostei</taxon>
        <taxon>Neoteleostei</taxon>
        <taxon>Acanthomorphata</taxon>
        <taxon>Carangaria</taxon>
        <taxon>Pleuronectiformes</taxon>
        <taxon>Pleuronectoidei</taxon>
        <taxon>Scophthalmidae</taxon>
        <taxon>Scophthalmus</taxon>
    </lineage>
</organism>
<dbReference type="AlphaFoldDB" id="A0A6A4SPD6"/>
<feature type="domain" description="Transposable element P transposase-like GTP-binding insertion" evidence="1">
    <location>
        <begin position="1"/>
        <end position="63"/>
    </location>
</feature>
<dbReference type="Proteomes" id="UP000438429">
    <property type="component" value="Unassembled WGS sequence"/>
</dbReference>
<evidence type="ECO:0000313" key="2">
    <source>
        <dbReference type="EMBL" id="KAF0032202.1"/>
    </source>
</evidence>
<dbReference type="Pfam" id="PF21788">
    <property type="entry name" value="TNP-like_GBD"/>
    <property type="match status" value="1"/>
</dbReference>
<evidence type="ECO:0000313" key="3">
    <source>
        <dbReference type="Proteomes" id="UP000438429"/>
    </source>
</evidence>